<dbReference type="PANTHER" id="PTHR18806:SF4">
    <property type="entry name" value="RNA-BINDING PROTEIN 25"/>
    <property type="match status" value="1"/>
</dbReference>
<name>A0A2G5B1D2_COERN</name>
<evidence type="ECO:0000313" key="3">
    <source>
        <dbReference type="EMBL" id="PIA12828.1"/>
    </source>
</evidence>
<dbReference type="STRING" id="763665.A0A2G5B1D2"/>
<gene>
    <name evidence="3" type="ORF">COEREDRAFT_83884</name>
</gene>
<protein>
    <recommendedName>
        <fullName evidence="2">PWI domain-containing protein</fullName>
    </recommendedName>
</protein>
<keyword evidence="4" id="KW-1185">Reference proteome</keyword>
<dbReference type="InterPro" id="IPR000504">
    <property type="entry name" value="RRM_dom"/>
</dbReference>
<evidence type="ECO:0000259" key="2">
    <source>
        <dbReference type="PROSITE" id="PS51025"/>
    </source>
</evidence>
<dbReference type="SMART" id="SM00360">
    <property type="entry name" value="RRM"/>
    <property type="match status" value="1"/>
</dbReference>
<sequence>MSSYQPPPLENHATPRALSYGGSSGSRGGFKRPSRGEQLAAFIPPRSSLMNPFGSPEISTAPSTGDMVTGLDARQWPLKDQSVMAFVSGVDSSIDDKWMERILEACGDVCSWERVCSADGKPQSFGFCEFRNLDGAARALHVLSRSGGMKDGGWTLCPSRLARKAQELHIQVDVSIKEGLDAYHTPLERSPRGNQITEKDAYEAVERIICELEEAMHDSSALRDTKRRSSSLGDASSASEVGRGGSLGEDVSDFSLESELAWEKECTNAHRHKRHVLAVDERGRRLARELETREEQIERSSVRELDEIEERQKQREAMLSTLLKWNDEKEERVRDHLYYRDRERWWRSRKFVREREMELDDAEDGQKQDEQAAVIEDSSGSPDRRALIKSLIQEIPTDPEALFEWPVKWEHVDLALVQSKIEPAVRRRLREYLGCDDEDGSVSELTNYVSAHIRAQKPPLLLEDELGMVLVDEAREFVARIWRFVVYESEARARNVA</sequence>
<proteinExistence type="predicted"/>
<dbReference type="Pfam" id="PF00076">
    <property type="entry name" value="RRM_1"/>
    <property type="match status" value="1"/>
</dbReference>
<feature type="compositionally biased region" description="Low complexity" evidence="1">
    <location>
        <begin position="230"/>
        <end position="239"/>
    </location>
</feature>
<dbReference type="OrthoDB" id="6275295at2759"/>
<dbReference type="InterPro" id="IPR035979">
    <property type="entry name" value="RBD_domain_sf"/>
</dbReference>
<feature type="region of interest" description="Disordered" evidence="1">
    <location>
        <begin position="1"/>
        <end position="37"/>
    </location>
</feature>
<evidence type="ECO:0000256" key="1">
    <source>
        <dbReference type="SAM" id="MobiDB-lite"/>
    </source>
</evidence>
<evidence type="ECO:0000313" key="4">
    <source>
        <dbReference type="Proteomes" id="UP000242474"/>
    </source>
</evidence>
<dbReference type="AlphaFoldDB" id="A0A2G5B1D2"/>
<feature type="region of interest" description="Disordered" evidence="1">
    <location>
        <begin position="219"/>
        <end position="248"/>
    </location>
</feature>
<feature type="region of interest" description="Disordered" evidence="1">
    <location>
        <begin position="357"/>
        <end position="381"/>
    </location>
</feature>
<dbReference type="Proteomes" id="UP000242474">
    <property type="component" value="Unassembled WGS sequence"/>
</dbReference>
<reference evidence="3 4" key="1">
    <citation type="journal article" date="2015" name="Genome Biol. Evol.">
        <title>Phylogenomic analyses indicate that early fungi evolved digesting cell walls of algal ancestors of land plants.</title>
        <authorList>
            <person name="Chang Y."/>
            <person name="Wang S."/>
            <person name="Sekimoto S."/>
            <person name="Aerts A.L."/>
            <person name="Choi C."/>
            <person name="Clum A."/>
            <person name="LaButti K.M."/>
            <person name="Lindquist E.A."/>
            <person name="Yee Ngan C."/>
            <person name="Ohm R.A."/>
            <person name="Salamov A.A."/>
            <person name="Grigoriev I.V."/>
            <person name="Spatafora J.W."/>
            <person name="Berbee M.L."/>
        </authorList>
    </citation>
    <scope>NUCLEOTIDE SEQUENCE [LARGE SCALE GENOMIC DNA]</scope>
    <source>
        <strain evidence="3 4">NRRL 1564</strain>
    </source>
</reference>
<feature type="domain" description="PWI" evidence="2">
    <location>
        <begin position="400"/>
        <end position="497"/>
    </location>
</feature>
<dbReference type="SUPFAM" id="SSF54928">
    <property type="entry name" value="RNA-binding domain, RBD"/>
    <property type="match status" value="1"/>
</dbReference>
<dbReference type="InterPro" id="IPR002483">
    <property type="entry name" value="PWI_dom"/>
</dbReference>
<dbReference type="EMBL" id="KZ303566">
    <property type="protein sequence ID" value="PIA12828.1"/>
    <property type="molecule type" value="Genomic_DNA"/>
</dbReference>
<dbReference type="SMART" id="SM00311">
    <property type="entry name" value="PWI"/>
    <property type="match status" value="1"/>
</dbReference>
<dbReference type="GO" id="GO:0003729">
    <property type="term" value="F:mRNA binding"/>
    <property type="evidence" value="ECO:0007669"/>
    <property type="project" value="TreeGrafter"/>
</dbReference>
<dbReference type="CDD" id="cd12446">
    <property type="entry name" value="RRM_RBM25"/>
    <property type="match status" value="1"/>
</dbReference>
<dbReference type="GO" id="GO:0005681">
    <property type="term" value="C:spliceosomal complex"/>
    <property type="evidence" value="ECO:0007669"/>
    <property type="project" value="TreeGrafter"/>
</dbReference>
<dbReference type="PROSITE" id="PS51025">
    <property type="entry name" value="PWI"/>
    <property type="match status" value="1"/>
</dbReference>
<dbReference type="InterPro" id="IPR034268">
    <property type="entry name" value="RBM25_RRM"/>
</dbReference>
<dbReference type="InterPro" id="IPR012677">
    <property type="entry name" value="Nucleotide-bd_a/b_plait_sf"/>
</dbReference>
<dbReference type="Gene3D" id="1.20.1390.10">
    <property type="entry name" value="PWI domain"/>
    <property type="match status" value="1"/>
</dbReference>
<organism evidence="3 4">
    <name type="scientific">Coemansia reversa (strain ATCC 12441 / NRRL 1564)</name>
    <dbReference type="NCBI Taxonomy" id="763665"/>
    <lineage>
        <taxon>Eukaryota</taxon>
        <taxon>Fungi</taxon>
        <taxon>Fungi incertae sedis</taxon>
        <taxon>Zoopagomycota</taxon>
        <taxon>Kickxellomycotina</taxon>
        <taxon>Kickxellomycetes</taxon>
        <taxon>Kickxellales</taxon>
        <taxon>Kickxellaceae</taxon>
        <taxon>Coemansia</taxon>
    </lineage>
</organism>
<dbReference type="InterPro" id="IPR052768">
    <property type="entry name" value="RBM25"/>
</dbReference>
<dbReference type="PANTHER" id="PTHR18806">
    <property type="entry name" value="RBM25 PROTEIN"/>
    <property type="match status" value="1"/>
</dbReference>
<dbReference type="Gene3D" id="3.30.70.330">
    <property type="match status" value="1"/>
</dbReference>
<accession>A0A2G5B1D2</accession>